<accession>A0A7X4LIC9</accession>
<dbReference type="Proteomes" id="UP000462621">
    <property type="component" value="Unassembled WGS sequence"/>
</dbReference>
<dbReference type="RefSeq" id="WP_161153776.1">
    <property type="nucleotide sequence ID" value="NZ_WEKT01000005.1"/>
</dbReference>
<dbReference type="AlphaFoldDB" id="A0A7X4LIC9"/>
<sequence length="67" mass="7272">MIEIVMNGNRYTIDINSTVLDLVQKLEIESLSIALAINYQVIPNSLWSSVTLEQGDSVTTFSAVVGG</sequence>
<dbReference type="InterPro" id="IPR010035">
    <property type="entry name" value="Thi_S"/>
</dbReference>
<dbReference type="EMBL" id="WEKT01000005">
    <property type="protein sequence ID" value="MZI92473.1"/>
    <property type="molecule type" value="Genomic_DNA"/>
</dbReference>
<dbReference type="InterPro" id="IPR003749">
    <property type="entry name" value="ThiS/MoaD-like"/>
</dbReference>
<reference evidence="1 2" key="1">
    <citation type="submission" date="2019-10" db="EMBL/GenBank/DDBJ databases">
        <title>Vibrio sp. nov. isolated from a shrimp pond.</title>
        <authorList>
            <person name="Gomez-Gil B."/>
            <person name="Enciso-Ibarra J."/>
            <person name="Enciso-Ibarra K."/>
            <person name="Bolan-Mejia C."/>
        </authorList>
    </citation>
    <scope>NUCLEOTIDE SEQUENCE [LARGE SCALE GENOMIC DNA]</scope>
    <source>
        <strain evidence="1 2">CAIM 722</strain>
    </source>
</reference>
<keyword evidence="2" id="KW-1185">Reference proteome</keyword>
<dbReference type="InterPro" id="IPR016155">
    <property type="entry name" value="Mopterin_synth/thiamin_S_b"/>
</dbReference>
<dbReference type="NCBIfam" id="TIGR01683">
    <property type="entry name" value="thiS"/>
    <property type="match status" value="1"/>
</dbReference>
<dbReference type="Pfam" id="PF02597">
    <property type="entry name" value="ThiS"/>
    <property type="match status" value="1"/>
</dbReference>
<organism evidence="1 2">
    <name type="scientific">Vibrio eleionomae</name>
    <dbReference type="NCBI Taxonomy" id="2653505"/>
    <lineage>
        <taxon>Bacteria</taxon>
        <taxon>Pseudomonadati</taxon>
        <taxon>Pseudomonadota</taxon>
        <taxon>Gammaproteobacteria</taxon>
        <taxon>Vibrionales</taxon>
        <taxon>Vibrionaceae</taxon>
        <taxon>Vibrio</taxon>
    </lineage>
</organism>
<protein>
    <submittedName>
        <fullName evidence="1">Sulfur carrier protein ThiS</fullName>
    </submittedName>
</protein>
<comment type="caution">
    <text evidence="1">The sequence shown here is derived from an EMBL/GenBank/DDBJ whole genome shotgun (WGS) entry which is preliminary data.</text>
</comment>
<dbReference type="InterPro" id="IPR012675">
    <property type="entry name" value="Beta-grasp_dom_sf"/>
</dbReference>
<dbReference type="Gene3D" id="3.10.20.30">
    <property type="match status" value="1"/>
</dbReference>
<gene>
    <name evidence="1" type="primary">thiS</name>
    <name evidence="1" type="ORF">F9817_04515</name>
</gene>
<evidence type="ECO:0000313" key="2">
    <source>
        <dbReference type="Proteomes" id="UP000462621"/>
    </source>
</evidence>
<evidence type="ECO:0000313" key="1">
    <source>
        <dbReference type="EMBL" id="MZI92473.1"/>
    </source>
</evidence>
<dbReference type="PANTHER" id="PTHR34472:SF1">
    <property type="entry name" value="SULFUR CARRIER PROTEIN THIS"/>
    <property type="match status" value="1"/>
</dbReference>
<name>A0A7X4LIC9_9VIBR</name>
<dbReference type="PANTHER" id="PTHR34472">
    <property type="entry name" value="SULFUR CARRIER PROTEIN THIS"/>
    <property type="match status" value="1"/>
</dbReference>
<dbReference type="SUPFAM" id="SSF54285">
    <property type="entry name" value="MoaD/ThiS"/>
    <property type="match status" value="1"/>
</dbReference>
<proteinExistence type="predicted"/>
<dbReference type="CDD" id="cd00565">
    <property type="entry name" value="Ubl_ThiS"/>
    <property type="match status" value="1"/>
</dbReference>